<evidence type="ECO:0000313" key="2">
    <source>
        <dbReference type="EMBL" id="THV48571.1"/>
    </source>
</evidence>
<keyword evidence="3" id="KW-1185">Reference proteome</keyword>
<dbReference type="AlphaFoldDB" id="A0A4S8QVU7"/>
<reference evidence="2 3" key="1">
    <citation type="submission" date="2017-12" db="EMBL/GenBank/DDBJ databases">
        <title>Comparative genomics of Botrytis spp.</title>
        <authorList>
            <person name="Valero-Jimenez C.A."/>
            <person name="Tapia P."/>
            <person name="Veloso J."/>
            <person name="Silva-Moreno E."/>
            <person name="Staats M."/>
            <person name="Valdes J.H."/>
            <person name="Van Kan J.A.L."/>
        </authorList>
    </citation>
    <scope>NUCLEOTIDE SEQUENCE [LARGE SCALE GENOMIC DNA]</scope>
    <source>
        <strain evidence="2 3">MUCL435</strain>
    </source>
</reference>
<organism evidence="2 3">
    <name type="scientific">Botrytis galanthina</name>
    <dbReference type="NCBI Taxonomy" id="278940"/>
    <lineage>
        <taxon>Eukaryota</taxon>
        <taxon>Fungi</taxon>
        <taxon>Dikarya</taxon>
        <taxon>Ascomycota</taxon>
        <taxon>Pezizomycotina</taxon>
        <taxon>Leotiomycetes</taxon>
        <taxon>Helotiales</taxon>
        <taxon>Sclerotiniaceae</taxon>
        <taxon>Botrytis</taxon>
    </lineage>
</organism>
<name>A0A4S8QVU7_9HELO</name>
<feature type="compositionally biased region" description="Acidic residues" evidence="1">
    <location>
        <begin position="111"/>
        <end position="127"/>
    </location>
</feature>
<sequence>MPPKLPPKAIKRKSRTSNNDSDEFAKFKQQFFDLTPDKMNELLGDSEFIKSVTSKLGKRPGEEIKKALGKFEDGKWVAKVESESPPTKKRRKSKTSATKQRINKSEGIFIDSDESSEADPDSDGDVPELTEDYLRIRVQRFGYKGDIDAFVKELLIQAENDDGFQDLSEEDLLEKIDNLVREIHARNEGLEENGEGPLQLQPHKPEADVTEWSLVIPDKEEEIFKEISSLRLNQYDYEDTVVARLLVLLSWTGTAITASATKAATAYLTSKMKSFRISALAPIIVRKIQDHRPLTVKLNGSKYHGILDLLTKGEAEMVLTRKLLAYYYIHLEIEKDFQNEDQPLTSRNGKGGSTNKNIAKGSAYLHFAIQVAGKDRWKISPDAERDELVKKFHKFKGYGKKLSVLVDAFGVGILLSLNAQDAVEVGNLAVSKWSSAIPKALVEMARRFPDAEEFEKINGIVSSILPQLVTDEINSKEAFEPILSYILENQHNPVYKSLMESLKPNPK</sequence>
<protein>
    <submittedName>
        <fullName evidence="2">Uncharacterized protein</fullName>
    </submittedName>
</protein>
<dbReference type="Proteomes" id="UP000308671">
    <property type="component" value="Unassembled WGS sequence"/>
</dbReference>
<feature type="region of interest" description="Disordered" evidence="1">
    <location>
        <begin position="79"/>
        <end position="127"/>
    </location>
</feature>
<evidence type="ECO:0000313" key="3">
    <source>
        <dbReference type="Proteomes" id="UP000308671"/>
    </source>
</evidence>
<feature type="region of interest" description="Disordered" evidence="1">
    <location>
        <begin position="1"/>
        <end position="22"/>
    </location>
</feature>
<dbReference type="OrthoDB" id="10591736at2759"/>
<accession>A0A4S8QVU7</accession>
<evidence type="ECO:0000256" key="1">
    <source>
        <dbReference type="SAM" id="MobiDB-lite"/>
    </source>
</evidence>
<gene>
    <name evidence="2" type="ORF">BGAL_0240g00100</name>
</gene>
<proteinExistence type="predicted"/>
<dbReference type="EMBL" id="PQXL01000240">
    <property type="protein sequence ID" value="THV48571.1"/>
    <property type="molecule type" value="Genomic_DNA"/>
</dbReference>
<comment type="caution">
    <text evidence="2">The sequence shown here is derived from an EMBL/GenBank/DDBJ whole genome shotgun (WGS) entry which is preliminary data.</text>
</comment>